<gene>
    <name evidence="10" type="ORF">B4N89_30420</name>
</gene>
<keyword evidence="6 7" id="KW-0067">ATP-binding</keyword>
<keyword evidence="2" id="KW-0723">Serine/threonine-protein kinase</keyword>
<dbReference type="EMBL" id="MWQN01000001">
    <property type="protein sequence ID" value="OPC84662.1"/>
    <property type="molecule type" value="Genomic_DNA"/>
</dbReference>
<feature type="binding site" evidence="7">
    <location>
        <position position="41"/>
    </location>
    <ligand>
        <name>ATP</name>
        <dbReference type="ChEBI" id="CHEBI:30616"/>
    </ligand>
</feature>
<evidence type="ECO:0000256" key="3">
    <source>
        <dbReference type="ARBA" id="ARBA00022679"/>
    </source>
</evidence>
<reference evidence="10 11" key="1">
    <citation type="submission" date="2017-03" db="EMBL/GenBank/DDBJ databases">
        <title>Draft genome sequence of Streptomyces scabrisporus NF3, endophyte isolated from Amphipterygium adstringens.</title>
        <authorList>
            <person name="Vazquez M."/>
            <person name="Ceapa C.D."/>
            <person name="Rodriguez Luna D."/>
            <person name="Sanchez Esquivel S."/>
        </authorList>
    </citation>
    <scope>NUCLEOTIDE SEQUENCE [LARGE SCALE GENOMIC DNA]</scope>
    <source>
        <strain evidence="10 11">NF3</strain>
    </source>
</reference>
<keyword evidence="5" id="KW-0418">Kinase</keyword>
<dbReference type="Gene3D" id="3.30.200.20">
    <property type="entry name" value="Phosphorylase Kinase, domain 1"/>
    <property type="match status" value="1"/>
</dbReference>
<evidence type="ECO:0000256" key="2">
    <source>
        <dbReference type="ARBA" id="ARBA00022527"/>
    </source>
</evidence>
<dbReference type="InterPro" id="IPR017441">
    <property type="entry name" value="Protein_kinase_ATP_BS"/>
</dbReference>
<dbReference type="InterPro" id="IPR000719">
    <property type="entry name" value="Prot_kinase_dom"/>
</dbReference>
<dbReference type="STRING" id="159449.B4N89_30420"/>
<dbReference type="PANTHER" id="PTHR43289:SF6">
    <property type="entry name" value="SERINE_THREONINE-PROTEIN KINASE NEKL-3"/>
    <property type="match status" value="1"/>
</dbReference>
<name>A0A1T3P6N8_9ACTN</name>
<evidence type="ECO:0000256" key="8">
    <source>
        <dbReference type="SAM" id="MobiDB-lite"/>
    </source>
</evidence>
<feature type="domain" description="Protein kinase" evidence="9">
    <location>
        <begin position="12"/>
        <end position="268"/>
    </location>
</feature>
<feature type="region of interest" description="Disordered" evidence="8">
    <location>
        <begin position="351"/>
        <end position="374"/>
    </location>
</feature>
<dbReference type="Pfam" id="PF00069">
    <property type="entry name" value="Pkinase"/>
    <property type="match status" value="1"/>
</dbReference>
<evidence type="ECO:0000256" key="7">
    <source>
        <dbReference type="PROSITE-ProRule" id="PRU10141"/>
    </source>
</evidence>
<keyword evidence="11" id="KW-1185">Reference proteome</keyword>
<evidence type="ECO:0000256" key="1">
    <source>
        <dbReference type="ARBA" id="ARBA00012513"/>
    </source>
</evidence>
<dbReference type="SUPFAM" id="SSF56112">
    <property type="entry name" value="Protein kinase-like (PK-like)"/>
    <property type="match status" value="1"/>
</dbReference>
<dbReference type="CDD" id="cd14014">
    <property type="entry name" value="STKc_PknB_like"/>
    <property type="match status" value="1"/>
</dbReference>
<dbReference type="AlphaFoldDB" id="A0A1T3P6N8"/>
<evidence type="ECO:0000256" key="6">
    <source>
        <dbReference type="ARBA" id="ARBA00022840"/>
    </source>
</evidence>
<feature type="region of interest" description="Disordered" evidence="8">
    <location>
        <begin position="566"/>
        <end position="588"/>
    </location>
</feature>
<dbReference type="GO" id="GO:0005524">
    <property type="term" value="F:ATP binding"/>
    <property type="evidence" value="ECO:0007669"/>
    <property type="project" value="UniProtKB-UniRule"/>
</dbReference>
<sequence length="657" mass="69099">MVHNGHVGAGRYELSTQIGSGGMGLVWLAKDTELHRPVAIKCARLNDVGSADRLREEARIAARFSSAHIVNVYDTLVEDDTWWLVMEYVPSRSLAQIIREQGLFVPEQAMWIGHQVARALQVVHRHGVVHGDVTPENILVTGEWVAKLADFGISRALGAGGTGVGPGVAQGKPRYLAPEVVRAGRAGRASDMFSLGATLFAAIEGCSPYGATEDPITFVERAVEGLIDPPTRAGPLTRILTELLSVEPTLRPDATHVAERLAGASPPATPAWRDDSAQARNVSVEVSVGCPPMVVSLPPLSAPVPTGSHDASGRADGVDRRWWVGRKHLAVAAVVVATVVTAALVVAPRLEDEPRQESAGASGSPPASPNAAPATPALTDVRAVDPCALLDPTALSGFGATSVEPAFGNFDRCDLLVRDAGGDKVAGVRLVLGLGPRDSASPAPGDRVDDTAVATRADGDGSCRRLLRLPDRIRVTIASQGYGDRSPDVCRITDLTTERAARLLRDHGTPPRSAPPSPESLARQDACRLLGPGALGRVPGIEASAPEPGFGNWRCRWRSTAGKGGIDIQFDRSEPPNTSTGRPGILGGRQAFVSPEIGTGADAACTVRLVHRSYPDPRNRTIAEIVLIKVSGIRTGRQLCETSEELGAAVTMAPPSA</sequence>
<keyword evidence="4 7" id="KW-0547">Nucleotide-binding</keyword>
<dbReference type="InterPro" id="IPR011009">
    <property type="entry name" value="Kinase-like_dom_sf"/>
</dbReference>
<evidence type="ECO:0000313" key="10">
    <source>
        <dbReference type="EMBL" id="OPC84662.1"/>
    </source>
</evidence>
<protein>
    <recommendedName>
        <fullName evidence="1">non-specific serine/threonine protein kinase</fullName>
        <ecNumber evidence="1">2.7.11.1</ecNumber>
    </recommendedName>
</protein>
<dbReference type="PROSITE" id="PS00109">
    <property type="entry name" value="PROTEIN_KINASE_TYR"/>
    <property type="match status" value="1"/>
</dbReference>
<evidence type="ECO:0000256" key="5">
    <source>
        <dbReference type="ARBA" id="ARBA00022777"/>
    </source>
</evidence>
<comment type="caution">
    <text evidence="10">The sequence shown here is derived from an EMBL/GenBank/DDBJ whole genome shotgun (WGS) entry which is preliminary data.</text>
</comment>
<dbReference type="PROSITE" id="PS50011">
    <property type="entry name" value="PROTEIN_KINASE_DOM"/>
    <property type="match status" value="1"/>
</dbReference>
<dbReference type="Proteomes" id="UP000190037">
    <property type="component" value="Unassembled WGS sequence"/>
</dbReference>
<dbReference type="PANTHER" id="PTHR43289">
    <property type="entry name" value="MITOGEN-ACTIVATED PROTEIN KINASE KINASE KINASE 20-RELATED"/>
    <property type="match status" value="1"/>
</dbReference>
<proteinExistence type="predicted"/>
<dbReference type="GO" id="GO:0004674">
    <property type="term" value="F:protein serine/threonine kinase activity"/>
    <property type="evidence" value="ECO:0007669"/>
    <property type="project" value="UniProtKB-KW"/>
</dbReference>
<accession>A0A1T3P6N8</accession>
<dbReference type="EC" id="2.7.11.1" evidence="1"/>
<feature type="compositionally biased region" description="Low complexity" evidence="8">
    <location>
        <begin position="358"/>
        <end position="374"/>
    </location>
</feature>
<evidence type="ECO:0000256" key="4">
    <source>
        <dbReference type="ARBA" id="ARBA00022741"/>
    </source>
</evidence>
<organism evidence="10 11">
    <name type="scientific">Embleya scabrispora</name>
    <dbReference type="NCBI Taxonomy" id="159449"/>
    <lineage>
        <taxon>Bacteria</taxon>
        <taxon>Bacillati</taxon>
        <taxon>Actinomycetota</taxon>
        <taxon>Actinomycetes</taxon>
        <taxon>Kitasatosporales</taxon>
        <taxon>Streptomycetaceae</taxon>
        <taxon>Embleya</taxon>
    </lineage>
</organism>
<evidence type="ECO:0000259" key="9">
    <source>
        <dbReference type="PROSITE" id="PS50011"/>
    </source>
</evidence>
<dbReference type="Gene3D" id="1.10.510.10">
    <property type="entry name" value="Transferase(Phosphotransferase) domain 1"/>
    <property type="match status" value="1"/>
</dbReference>
<dbReference type="PROSITE" id="PS00107">
    <property type="entry name" value="PROTEIN_KINASE_ATP"/>
    <property type="match status" value="1"/>
</dbReference>
<keyword evidence="3" id="KW-0808">Transferase</keyword>
<evidence type="ECO:0000313" key="11">
    <source>
        <dbReference type="Proteomes" id="UP000190037"/>
    </source>
</evidence>
<dbReference type="InterPro" id="IPR008266">
    <property type="entry name" value="Tyr_kinase_AS"/>
</dbReference>